<dbReference type="EMBL" id="CAJVQC010076800">
    <property type="protein sequence ID" value="CAG8814990.1"/>
    <property type="molecule type" value="Genomic_DNA"/>
</dbReference>
<sequence length="61" mass="6776">YYITPYNLASKQAPTTPLPLDQQAVSILGLNTKTNKTYTSVIKQYEALANANRWTNTQGSL</sequence>
<feature type="non-terminal residue" evidence="1">
    <location>
        <position position="1"/>
    </location>
</feature>
<protein>
    <submittedName>
        <fullName evidence="1">20007_t:CDS:1</fullName>
    </submittedName>
</protein>
<accession>A0ACA9RWI6</accession>
<evidence type="ECO:0000313" key="2">
    <source>
        <dbReference type="Proteomes" id="UP000789920"/>
    </source>
</evidence>
<comment type="caution">
    <text evidence="1">The sequence shown here is derived from an EMBL/GenBank/DDBJ whole genome shotgun (WGS) entry which is preliminary data.</text>
</comment>
<dbReference type="Proteomes" id="UP000789920">
    <property type="component" value="Unassembled WGS sequence"/>
</dbReference>
<gene>
    <name evidence="1" type="ORF">RPERSI_LOCUS24116</name>
</gene>
<organism evidence="1 2">
    <name type="scientific">Racocetra persica</name>
    <dbReference type="NCBI Taxonomy" id="160502"/>
    <lineage>
        <taxon>Eukaryota</taxon>
        <taxon>Fungi</taxon>
        <taxon>Fungi incertae sedis</taxon>
        <taxon>Mucoromycota</taxon>
        <taxon>Glomeromycotina</taxon>
        <taxon>Glomeromycetes</taxon>
        <taxon>Diversisporales</taxon>
        <taxon>Gigasporaceae</taxon>
        <taxon>Racocetra</taxon>
    </lineage>
</organism>
<name>A0ACA9RWI6_9GLOM</name>
<reference evidence="1" key="1">
    <citation type="submission" date="2021-06" db="EMBL/GenBank/DDBJ databases">
        <authorList>
            <person name="Kallberg Y."/>
            <person name="Tangrot J."/>
            <person name="Rosling A."/>
        </authorList>
    </citation>
    <scope>NUCLEOTIDE SEQUENCE</scope>
    <source>
        <strain evidence="1">MA461A</strain>
    </source>
</reference>
<keyword evidence="2" id="KW-1185">Reference proteome</keyword>
<evidence type="ECO:0000313" key="1">
    <source>
        <dbReference type="EMBL" id="CAG8814990.1"/>
    </source>
</evidence>
<proteinExistence type="predicted"/>